<keyword evidence="2" id="KW-0812">Transmembrane</keyword>
<keyword evidence="2" id="KW-1133">Transmembrane helix</keyword>
<dbReference type="GO" id="GO:0005777">
    <property type="term" value="C:peroxisome"/>
    <property type="evidence" value="ECO:0007669"/>
    <property type="project" value="TreeGrafter"/>
</dbReference>
<evidence type="ECO:0000256" key="1">
    <source>
        <dbReference type="ARBA" id="ARBA00022598"/>
    </source>
</evidence>
<dbReference type="Proteomes" id="UP001168877">
    <property type="component" value="Unassembled WGS sequence"/>
</dbReference>
<dbReference type="SUPFAM" id="SSF56801">
    <property type="entry name" value="Acetyl-CoA synthetase-like"/>
    <property type="match status" value="1"/>
</dbReference>
<feature type="transmembrane region" description="Helical" evidence="2">
    <location>
        <begin position="81"/>
        <end position="106"/>
    </location>
</feature>
<proteinExistence type="predicted"/>
<dbReference type="InterPro" id="IPR042099">
    <property type="entry name" value="ANL_N_sf"/>
</dbReference>
<protein>
    <recommendedName>
        <fullName evidence="3">AMP-dependent synthetase/ligase domain-containing protein</fullName>
    </recommendedName>
</protein>
<dbReference type="Gene3D" id="3.40.50.12780">
    <property type="entry name" value="N-terminal domain of ligase-like"/>
    <property type="match status" value="1"/>
</dbReference>
<sequence length="132" mass="14410">MDPRSGFCKSNSVFYSKRNPTPLPPNQYLDVTTFISSKAHHGKVAFIDAATGRHVTFSEHWRAVDSVASCLSDMGIRKGHVILLLSPNSILFPIVCFAVMSLGAVITTTNPLNTHREIAMQIADSKPVLVSL</sequence>
<keyword evidence="1" id="KW-0436">Ligase</keyword>
<dbReference type="PANTHER" id="PTHR24096:SF413">
    <property type="entry name" value="PEROXISOMAL OPC-8:0-COA LIGASE 1"/>
    <property type="match status" value="1"/>
</dbReference>
<dbReference type="AlphaFoldDB" id="A0AA39RLJ1"/>
<organism evidence="4 5">
    <name type="scientific">Acer saccharum</name>
    <name type="common">Sugar maple</name>
    <dbReference type="NCBI Taxonomy" id="4024"/>
    <lineage>
        <taxon>Eukaryota</taxon>
        <taxon>Viridiplantae</taxon>
        <taxon>Streptophyta</taxon>
        <taxon>Embryophyta</taxon>
        <taxon>Tracheophyta</taxon>
        <taxon>Spermatophyta</taxon>
        <taxon>Magnoliopsida</taxon>
        <taxon>eudicotyledons</taxon>
        <taxon>Gunneridae</taxon>
        <taxon>Pentapetalae</taxon>
        <taxon>rosids</taxon>
        <taxon>malvids</taxon>
        <taxon>Sapindales</taxon>
        <taxon>Sapindaceae</taxon>
        <taxon>Hippocastanoideae</taxon>
        <taxon>Acereae</taxon>
        <taxon>Acer</taxon>
    </lineage>
</organism>
<evidence type="ECO:0000259" key="3">
    <source>
        <dbReference type="Pfam" id="PF00501"/>
    </source>
</evidence>
<keyword evidence="5" id="KW-1185">Reference proteome</keyword>
<reference evidence="4" key="1">
    <citation type="journal article" date="2022" name="Plant J.">
        <title>Strategies of tolerance reflected in two North American maple genomes.</title>
        <authorList>
            <person name="McEvoy S.L."/>
            <person name="Sezen U.U."/>
            <person name="Trouern-Trend A."/>
            <person name="McMahon S.M."/>
            <person name="Schaberg P.G."/>
            <person name="Yang J."/>
            <person name="Wegrzyn J.L."/>
            <person name="Swenson N.G."/>
        </authorList>
    </citation>
    <scope>NUCLEOTIDE SEQUENCE</scope>
    <source>
        <strain evidence="4">NS2018</strain>
    </source>
</reference>
<dbReference type="Pfam" id="PF00501">
    <property type="entry name" value="AMP-binding"/>
    <property type="match status" value="1"/>
</dbReference>
<evidence type="ECO:0000313" key="4">
    <source>
        <dbReference type="EMBL" id="KAK0576398.1"/>
    </source>
</evidence>
<comment type="caution">
    <text evidence="4">The sequence shown here is derived from an EMBL/GenBank/DDBJ whole genome shotgun (WGS) entry which is preliminary data.</text>
</comment>
<gene>
    <name evidence="4" type="ORF">LWI29_016833</name>
</gene>
<feature type="domain" description="AMP-dependent synthetase/ligase" evidence="3">
    <location>
        <begin position="38"/>
        <end position="130"/>
    </location>
</feature>
<accession>A0AA39RLJ1</accession>
<reference evidence="4" key="2">
    <citation type="submission" date="2023-06" db="EMBL/GenBank/DDBJ databases">
        <authorList>
            <person name="Swenson N.G."/>
            <person name="Wegrzyn J.L."/>
            <person name="Mcevoy S.L."/>
        </authorList>
    </citation>
    <scope>NUCLEOTIDE SEQUENCE</scope>
    <source>
        <strain evidence="4">NS2018</strain>
        <tissue evidence="4">Leaf</tissue>
    </source>
</reference>
<keyword evidence="2" id="KW-0472">Membrane</keyword>
<evidence type="ECO:0000256" key="2">
    <source>
        <dbReference type="SAM" id="Phobius"/>
    </source>
</evidence>
<dbReference type="InterPro" id="IPR000873">
    <property type="entry name" value="AMP-dep_synth/lig_dom"/>
</dbReference>
<evidence type="ECO:0000313" key="5">
    <source>
        <dbReference type="Proteomes" id="UP001168877"/>
    </source>
</evidence>
<dbReference type="EMBL" id="JAUESC010000386">
    <property type="protein sequence ID" value="KAK0576398.1"/>
    <property type="molecule type" value="Genomic_DNA"/>
</dbReference>
<dbReference type="PANTHER" id="PTHR24096">
    <property type="entry name" value="LONG-CHAIN-FATTY-ACID--COA LIGASE"/>
    <property type="match status" value="1"/>
</dbReference>
<name>A0AA39RLJ1_ACESA</name>
<dbReference type="GO" id="GO:0016405">
    <property type="term" value="F:CoA-ligase activity"/>
    <property type="evidence" value="ECO:0007669"/>
    <property type="project" value="TreeGrafter"/>
</dbReference>